<comment type="similarity">
    <text evidence="3">Belongs to the FliG family.</text>
</comment>
<keyword evidence="9" id="KW-0975">Bacterial flagellum</keyword>
<gene>
    <name evidence="14" type="primary">fliG</name>
    <name evidence="14" type="ORF">ENN98_06260</name>
</gene>
<protein>
    <recommendedName>
        <fullName evidence="4">Flagellar motor switch protein FliG</fullName>
    </recommendedName>
</protein>
<proteinExistence type="inferred from homology"/>
<accession>A0A7C2TGT7</accession>
<keyword evidence="5" id="KW-1003">Cell membrane</keyword>
<evidence type="ECO:0000259" key="12">
    <source>
        <dbReference type="Pfam" id="PF14841"/>
    </source>
</evidence>
<keyword evidence="7" id="KW-0283">Flagellar rotation</keyword>
<dbReference type="Pfam" id="PF14841">
    <property type="entry name" value="FliG_M"/>
    <property type="match status" value="1"/>
</dbReference>
<dbReference type="AlphaFoldDB" id="A0A7C2TGT7"/>
<keyword evidence="6" id="KW-0145">Chemotaxis</keyword>
<dbReference type="GO" id="GO:0009425">
    <property type="term" value="C:bacterial-type flagellum basal body"/>
    <property type="evidence" value="ECO:0007669"/>
    <property type="project" value="UniProtKB-SubCell"/>
</dbReference>
<feature type="domain" description="Flagellar motor switch protein FliG N-terminal" evidence="13">
    <location>
        <begin position="14"/>
        <end position="109"/>
    </location>
</feature>
<evidence type="ECO:0000256" key="6">
    <source>
        <dbReference type="ARBA" id="ARBA00022500"/>
    </source>
</evidence>
<dbReference type="PANTHER" id="PTHR30534:SF0">
    <property type="entry name" value="FLAGELLAR MOTOR SWITCH PROTEIN FLIG"/>
    <property type="match status" value="1"/>
</dbReference>
<dbReference type="GO" id="GO:0006935">
    <property type="term" value="P:chemotaxis"/>
    <property type="evidence" value="ECO:0007669"/>
    <property type="project" value="UniProtKB-KW"/>
</dbReference>
<reference evidence="14" key="1">
    <citation type="journal article" date="2020" name="mSystems">
        <title>Genome- and Community-Level Interaction Insights into Carbon Utilization and Element Cycling Functions of Hydrothermarchaeota in Hydrothermal Sediment.</title>
        <authorList>
            <person name="Zhou Z."/>
            <person name="Liu Y."/>
            <person name="Xu W."/>
            <person name="Pan J."/>
            <person name="Luo Z.H."/>
            <person name="Li M."/>
        </authorList>
    </citation>
    <scope>NUCLEOTIDE SEQUENCE [LARGE SCALE GENOMIC DNA]</scope>
    <source>
        <strain evidence="14">SpSt-1224</strain>
    </source>
</reference>
<sequence>MAAAPNKKDGGSGLTGPEKAAIFLLTMGDDFTSKVFQRLAPEEIKLVGRQMAKIDKIDKDELESLLQEFKGDTGGSDLFLSGNDLLEQALRKALSGEKAQEILEDIRSDWKLTLFQKARKLEPKVLVNFLRNEHPQTVALVLAVLEPGQAAQVLAEFPEATQVEVVMRMAELDKVSPEILVDVDRVMQNELLAVEGMEGQRLGGVEAVAELLNSAERATEAAILEGIEEQREALAEEIRRLMFVFEDLLNVDDRGIQMILKEVSTDDLKVALKIASSELKEKIFRSMSSRAVELLKDDMEIMGPTRVRDVEAAQQAIIKVAKRLEQEGKVQLLVGGGGEDEFV</sequence>
<comment type="subcellular location">
    <subcellularLocation>
        <location evidence="1">Bacterial flagellum basal body</location>
    </subcellularLocation>
    <subcellularLocation>
        <location evidence="2">Cell membrane</location>
        <topology evidence="2">Peripheral membrane protein</topology>
        <orientation evidence="2">Cytoplasmic side</orientation>
    </subcellularLocation>
</comment>
<evidence type="ECO:0000256" key="8">
    <source>
        <dbReference type="ARBA" id="ARBA00023136"/>
    </source>
</evidence>
<evidence type="ECO:0000256" key="5">
    <source>
        <dbReference type="ARBA" id="ARBA00022475"/>
    </source>
</evidence>
<evidence type="ECO:0000256" key="7">
    <source>
        <dbReference type="ARBA" id="ARBA00022779"/>
    </source>
</evidence>
<dbReference type="PRINTS" id="PR00954">
    <property type="entry name" value="FLGMOTORFLIG"/>
</dbReference>
<dbReference type="InterPro" id="IPR032779">
    <property type="entry name" value="FliG_M"/>
</dbReference>
<feature type="domain" description="Flagellar motor switch protein FliG middle" evidence="12">
    <location>
        <begin position="123"/>
        <end position="195"/>
    </location>
</feature>
<dbReference type="GO" id="GO:0003774">
    <property type="term" value="F:cytoskeletal motor activity"/>
    <property type="evidence" value="ECO:0007669"/>
    <property type="project" value="InterPro"/>
</dbReference>
<evidence type="ECO:0000256" key="3">
    <source>
        <dbReference type="ARBA" id="ARBA00010299"/>
    </source>
</evidence>
<keyword evidence="8" id="KW-0472">Membrane</keyword>
<dbReference type="PANTHER" id="PTHR30534">
    <property type="entry name" value="FLAGELLAR MOTOR SWITCH PROTEIN FLIG"/>
    <property type="match status" value="1"/>
</dbReference>
<evidence type="ECO:0000259" key="11">
    <source>
        <dbReference type="Pfam" id="PF01706"/>
    </source>
</evidence>
<dbReference type="Gene3D" id="1.10.220.30">
    <property type="match status" value="3"/>
</dbReference>
<dbReference type="NCBIfam" id="TIGR00207">
    <property type="entry name" value="fliG"/>
    <property type="match status" value="1"/>
</dbReference>
<dbReference type="GO" id="GO:0005886">
    <property type="term" value="C:plasma membrane"/>
    <property type="evidence" value="ECO:0007669"/>
    <property type="project" value="UniProtKB-SubCell"/>
</dbReference>
<feature type="domain" description="Flagellar motor switch protein FliG C-terminal" evidence="11">
    <location>
        <begin position="226"/>
        <end position="332"/>
    </location>
</feature>
<comment type="function">
    <text evidence="10">FliG is one of three proteins (FliG, FliN, FliM) that forms the rotor-mounted switch complex (C ring), located at the base of the basal body. This complex interacts with the CheY and CheZ chemotaxis proteins, in addition to contacting components of the motor that determine the direction of flagellar rotation.</text>
</comment>
<dbReference type="Proteomes" id="UP000885986">
    <property type="component" value="Unassembled WGS sequence"/>
</dbReference>
<evidence type="ECO:0000256" key="4">
    <source>
        <dbReference type="ARBA" id="ARBA00021870"/>
    </source>
</evidence>
<dbReference type="SUPFAM" id="SSF48029">
    <property type="entry name" value="FliG"/>
    <property type="match status" value="2"/>
</dbReference>
<evidence type="ECO:0000259" key="13">
    <source>
        <dbReference type="Pfam" id="PF14842"/>
    </source>
</evidence>
<organism evidence="14">
    <name type="scientific">Desulfurivibrio alkaliphilus</name>
    <dbReference type="NCBI Taxonomy" id="427923"/>
    <lineage>
        <taxon>Bacteria</taxon>
        <taxon>Pseudomonadati</taxon>
        <taxon>Thermodesulfobacteriota</taxon>
        <taxon>Desulfobulbia</taxon>
        <taxon>Desulfobulbales</taxon>
        <taxon>Desulfobulbaceae</taxon>
        <taxon>Desulfurivibrio</taxon>
    </lineage>
</organism>
<dbReference type="Pfam" id="PF14842">
    <property type="entry name" value="FliG_N"/>
    <property type="match status" value="1"/>
</dbReference>
<dbReference type="PIRSF" id="PIRSF003161">
    <property type="entry name" value="FliG"/>
    <property type="match status" value="1"/>
</dbReference>
<dbReference type="InterPro" id="IPR011002">
    <property type="entry name" value="FliG_a-hlx"/>
</dbReference>
<evidence type="ECO:0000313" key="14">
    <source>
        <dbReference type="EMBL" id="HET98280.1"/>
    </source>
</evidence>
<keyword evidence="14" id="KW-0966">Cell projection</keyword>
<dbReference type="InterPro" id="IPR023087">
    <property type="entry name" value="Flg_Motor_Flig_C"/>
</dbReference>
<dbReference type="Pfam" id="PF01706">
    <property type="entry name" value="FliG_C"/>
    <property type="match status" value="1"/>
</dbReference>
<keyword evidence="14" id="KW-0969">Cilium</keyword>
<dbReference type="EMBL" id="DSDS01000141">
    <property type="protein sequence ID" value="HET98280.1"/>
    <property type="molecule type" value="Genomic_DNA"/>
</dbReference>
<evidence type="ECO:0000256" key="2">
    <source>
        <dbReference type="ARBA" id="ARBA00004413"/>
    </source>
</evidence>
<dbReference type="FunFam" id="1.10.220.30:FF:000001">
    <property type="entry name" value="Flagellar motor switch protein FliG"/>
    <property type="match status" value="1"/>
</dbReference>
<comment type="caution">
    <text evidence="14">The sequence shown here is derived from an EMBL/GenBank/DDBJ whole genome shotgun (WGS) entry which is preliminary data.</text>
</comment>
<evidence type="ECO:0000256" key="9">
    <source>
        <dbReference type="ARBA" id="ARBA00023143"/>
    </source>
</evidence>
<name>A0A7C2TGT7_9BACT</name>
<keyword evidence="14" id="KW-0282">Flagellum</keyword>
<dbReference type="InterPro" id="IPR000090">
    <property type="entry name" value="Flg_Motor_Flig"/>
</dbReference>
<evidence type="ECO:0000256" key="10">
    <source>
        <dbReference type="ARBA" id="ARBA00025598"/>
    </source>
</evidence>
<evidence type="ECO:0000256" key="1">
    <source>
        <dbReference type="ARBA" id="ARBA00004117"/>
    </source>
</evidence>
<dbReference type="GO" id="GO:0071973">
    <property type="term" value="P:bacterial-type flagellum-dependent cell motility"/>
    <property type="evidence" value="ECO:0007669"/>
    <property type="project" value="InterPro"/>
</dbReference>
<dbReference type="InterPro" id="IPR028263">
    <property type="entry name" value="FliG_N"/>
</dbReference>